<dbReference type="PANTHER" id="PTHR43546:SF3">
    <property type="entry name" value="UPF0173 METAL-DEPENDENT HYDROLASE MJ1163"/>
    <property type="match status" value="1"/>
</dbReference>
<evidence type="ECO:0000259" key="3">
    <source>
        <dbReference type="SMART" id="SM00849"/>
    </source>
</evidence>
<comment type="caution">
    <text evidence="4">The sequence shown here is derived from an EMBL/GenBank/DDBJ whole genome shotgun (WGS) entry which is preliminary data.</text>
</comment>
<dbReference type="GO" id="GO:0016787">
    <property type="term" value="F:hydrolase activity"/>
    <property type="evidence" value="ECO:0007669"/>
    <property type="project" value="UniProtKB-KW"/>
</dbReference>
<dbReference type="NCBIfam" id="NF001911">
    <property type="entry name" value="PRK00685.1"/>
    <property type="match status" value="1"/>
</dbReference>
<dbReference type="Proteomes" id="UP001139104">
    <property type="component" value="Unassembled WGS sequence"/>
</dbReference>
<dbReference type="Gene3D" id="3.60.15.10">
    <property type="entry name" value="Ribonuclease Z/Hydroxyacylglutathione hydrolase-like"/>
    <property type="match status" value="1"/>
</dbReference>
<dbReference type="InterPro" id="IPR001279">
    <property type="entry name" value="Metallo-B-lactamas"/>
</dbReference>
<gene>
    <name evidence="4" type="ORF">K2U94_14420</name>
</gene>
<dbReference type="Pfam" id="PF13483">
    <property type="entry name" value="Lactamase_B_3"/>
    <property type="match status" value="1"/>
</dbReference>
<accession>A0ABS9Z8L5</accession>
<organism evidence="4 5">
    <name type="scientific">Candidatus Rhodoblastus alkanivorans</name>
    <dbReference type="NCBI Taxonomy" id="2954117"/>
    <lineage>
        <taxon>Bacteria</taxon>
        <taxon>Pseudomonadati</taxon>
        <taxon>Pseudomonadota</taxon>
        <taxon>Alphaproteobacteria</taxon>
        <taxon>Hyphomicrobiales</taxon>
        <taxon>Rhodoblastaceae</taxon>
        <taxon>Rhodoblastus</taxon>
    </lineage>
</organism>
<evidence type="ECO:0000313" key="5">
    <source>
        <dbReference type="Proteomes" id="UP001139104"/>
    </source>
</evidence>
<keyword evidence="1 2" id="KW-0378">Hydrolase</keyword>
<name>A0ABS9Z8L5_9HYPH</name>
<dbReference type="SMART" id="SM00849">
    <property type="entry name" value="Lactamase_B"/>
    <property type="match status" value="1"/>
</dbReference>
<protein>
    <recommendedName>
        <fullName evidence="2">UPF0173 metal-dependent hydrolase K2U94_14420</fullName>
    </recommendedName>
</protein>
<dbReference type="SUPFAM" id="SSF56281">
    <property type="entry name" value="Metallo-hydrolase/oxidoreductase"/>
    <property type="match status" value="1"/>
</dbReference>
<dbReference type="EMBL" id="JAIVFP010000001">
    <property type="protein sequence ID" value="MCI4683937.1"/>
    <property type="molecule type" value="Genomic_DNA"/>
</dbReference>
<comment type="similarity">
    <text evidence="2">Belongs to the UPF0173 family.</text>
</comment>
<evidence type="ECO:0000256" key="1">
    <source>
        <dbReference type="ARBA" id="ARBA00022801"/>
    </source>
</evidence>
<dbReference type="InterPro" id="IPR036866">
    <property type="entry name" value="RibonucZ/Hydroxyglut_hydro"/>
</dbReference>
<sequence>MKITWLGHSAFRVDLRDSHILIDPFLTGNPKFTGSLDEVSAGVTHIVLTHGHDDHIGDAPEIAKKTGAQIVANFEVCMFLNSKGAENINPGNTGGTIPCGEFSVALTPALHSASTIIDGKPVYLGNPNGAVLLPESGPRVYHFGDTAIFSDMDLIREMYQPEIGLIPVGDRFTMDGKTAALAVNRYFDFRHVIPMHYGTFPIIDQTPDAFVAAMQGAKARVHRPEIGETIQF</sequence>
<dbReference type="InterPro" id="IPR050114">
    <property type="entry name" value="UPF0173_UPF0282_UlaG_hydrolase"/>
</dbReference>
<dbReference type="PANTHER" id="PTHR43546">
    <property type="entry name" value="UPF0173 METAL-DEPENDENT HYDROLASE MJ1163-RELATED"/>
    <property type="match status" value="1"/>
</dbReference>
<dbReference type="RefSeq" id="WP_243067854.1">
    <property type="nucleotide sequence ID" value="NZ_JAIVFK010000024.1"/>
</dbReference>
<evidence type="ECO:0000256" key="2">
    <source>
        <dbReference type="HAMAP-Rule" id="MF_00457"/>
    </source>
</evidence>
<evidence type="ECO:0000313" key="4">
    <source>
        <dbReference type="EMBL" id="MCI4683937.1"/>
    </source>
</evidence>
<dbReference type="HAMAP" id="MF_00457">
    <property type="entry name" value="UPF0173"/>
    <property type="match status" value="1"/>
</dbReference>
<reference evidence="4" key="1">
    <citation type="journal article" date="2022" name="ISME J.">
        <title>Identification of active gaseous-alkane degraders at natural gas seeps.</title>
        <authorList>
            <person name="Farhan Ul Haque M."/>
            <person name="Hernandez M."/>
            <person name="Crombie A.T."/>
            <person name="Murrell J.C."/>
        </authorList>
    </citation>
    <scope>NUCLEOTIDE SEQUENCE</scope>
    <source>
        <strain evidence="4">PC2</strain>
    </source>
</reference>
<dbReference type="InterPro" id="IPR022877">
    <property type="entry name" value="UPF0173"/>
</dbReference>
<feature type="domain" description="Metallo-beta-lactamase" evidence="3">
    <location>
        <begin position="7"/>
        <end position="196"/>
    </location>
</feature>
<proteinExistence type="inferred from homology"/>
<keyword evidence="5" id="KW-1185">Reference proteome</keyword>